<evidence type="ECO:0000313" key="4">
    <source>
        <dbReference type="Proteomes" id="UP000245771"/>
    </source>
</evidence>
<evidence type="ECO:0000256" key="1">
    <source>
        <dbReference type="SAM" id="MobiDB-lite"/>
    </source>
</evidence>
<dbReference type="Proteomes" id="UP000245771">
    <property type="component" value="Unassembled WGS sequence"/>
</dbReference>
<accession>A0A316VA58</accession>
<keyword evidence="4" id="KW-1185">Reference proteome</keyword>
<proteinExistence type="predicted"/>
<dbReference type="GeneID" id="37019729"/>
<keyword evidence="2" id="KW-0732">Signal</keyword>
<gene>
    <name evidence="3" type="ORF">FA14DRAFT_158308</name>
</gene>
<feature type="chain" id="PRO_5016460491" evidence="2">
    <location>
        <begin position="20"/>
        <end position="162"/>
    </location>
</feature>
<feature type="region of interest" description="Disordered" evidence="1">
    <location>
        <begin position="141"/>
        <end position="162"/>
    </location>
</feature>
<name>A0A316VA58_9BASI</name>
<dbReference type="EMBL" id="KZ819606">
    <property type="protein sequence ID" value="PWN32385.1"/>
    <property type="molecule type" value="Genomic_DNA"/>
</dbReference>
<dbReference type="RefSeq" id="XP_025352687.1">
    <property type="nucleotide sequence ID" value="XM_025497948.1"/>
</dbReference>
<evidence type="ECO:0000313" key="3">
    <source>
        <dbReference type="EMBL" id="PWN32385.1"/>
    </source>
</evidence>
<dbReference type="AlphaFoldDB" id="A0A316VA58"/>
<feature type="signal peptide" evidence="2">
    <location>
        <begin position="1"/>
        <end position="19"/>
    </location>
</feature>
<organism evidence="3 4">
    <name type="scientific">Meira miltonrushii</name>
    <dbReference type="NCBI Taxonomy" id="1280837"/>
    <lineage>
        <taxon>Eukaryota</taxon>
        <taxon>Fungi</taxon>
        <taxon>Dikarya</taxon>
        <taxon>Basidiomycota</taxon>
        <taxon>Ustilaginomycotina</taxon>
        <taxon>Exobasidiomycetes</taxon>
        <taxon>Exobasidiales</taxon>
        <taxon>Brachybasidiaceae</taxon>
        <taxon>Meira</taxon>
    </lineage>
</organism>
<sequence>MKWTQLAVIVFVAIQQSSCTIQEHQRPLVGVEEIESPPGMNVNQEIEAEPIPYYPMEAFKAHRHFSSLYHGGEHPSYKKMAKMIRINDHPDGIRIEIDEDSNQEAHLIKRQDSLNEPLEKRSKLKGALLLAGGAALGALGMKHLSKPSGGGQADPNAGVPAK</sequence>
<evidence type="ECO:0000256" key="2">
    <source>
        <dbReference type="SAM" id="SignalP"/>
    </source>
</evidence>
<protein>
    <submittedName>
        <fullName evidence="3">Uncharacterized protein</fullName>
    </submittedName>
</protein>
<dbReference type="InParanoid" id="A0A316VA58"/>
<reference evidence="3 4" key="1">
    <citation type="journal article" date="2018" name="Mol. Biol. Evol.">
        <title>Broad Genomic Sampling Reveals a Smut Pathogenic Ancestry of the Fungal Clade Ustilaginomycotina.</title>
        <authorList>
            <person name="Kijpornyongpan T."/>
            <person name="Mondo S.J."/>
            <person name="Barry K."/>
            <person name="Sandor L."/>
            <person name="Lee J."/>
            <person name="Lipzen A."/>
            <person name="Pangilinan J."/>
            <person name="LaButti K."/>
            <person name="Hainaut M."/>
            <person name="Henrissat B."/>
            <person name="Grigoriev I.V."/>
            <person name="Spatafora J.W."/>
            <person name="Aime M.C."/>
        </authorList>
    </citation>
    <scope>NUCLEOTIDE SEQUENCE [LARGE SCALE GENOMIC DNA]</scope>
    <source>
        <strain evidence="3 4">MCA 3882</strain>
    </source>
</reference>